<comment type="caution">
    <text evidence="1">The sequence shown here is derived from an EMBL/GenBank/DDBJ whole genome shotgun (WGS) entry which is preliminary data.</text>
</comment>
<reference evidence="1" key="1">
    <citation type="submission" date="2022-08" db="EMBL/GenBank/DDBJ databases">
        <authorList>
            <consortium name="DOE Joint Genome Institute"/>
            <person name="Min B."/>
            <person name="Riley R."/>
            <person name="Sierra-Patev S."/>
            <person name="Naranjo-Ortiz M."/>
            <person name="Looney B."/>
            <person name="Konkel Z."/>
            <person name="Slot J.C."/>
            <person name="Sakamoto Y."/>
            <person name="Steenwyk J.L."/>
            <person name="Rokas A."/>
            <person name="Carro J."/>
            <person name="Camarero S."/>
            <person name="Ferreira P."/>
            <person name="Molpeceres G."/>
            <person name="Ruiz-Duenas F.J."/>
            <person name="Serrano A."/>
            <person name="Henrissat B."/>
            <person name="Drula E."/>
            <person name="Hughes K.W."/>
            <person name="Mata J.L."/>
            <person name="Ishikawa N.K."/>
            <person name="Vargas-Isla R."/>
            <person name="Ushijima S."/>
            <person name="Smith C.A."/>
            <person name="Ahrendt S."/>
            <person name="Andreopoulos W."/>
            <person name="He G."/>
            <person name="Labutti K."/>
            <person name="Lipzen A."/>
            <person name="Ng V."/>
            <person name="Sandor L."/>
            <person name="Barry K."/>
            <person name="Martinez A.T."/>
            <person name="Xiao Y."/>
            <person name="Gibbons J.G."/>
            <person name="Terashima K."/>
            <person name="Hibbett D.S."/>
            <person name="Grigoriev I.V."/>
        </authorList>
    </citation>
    <scope>NUCLEOTIDE SEQUENCE</scope>
    <source>
        <strain evidence="1">TFB7829</strain>
    </source>
</reference>
<evidence type="ECO:0000313" key="1">
    <source>
        <dbReference type="EMBL" id="KAJ3979231.1"/>
    </source>
</evidence>
<proteinExistence type="predicted"/>
<dbReference type="Proteomes" id="UP001163850">
    <property type="component" value="Unassembled WGS sequence"/>
</dbReference>
<gene>
    <name evidence="1" type="ORF">F5890DRAFT_1547140</name>
</gene>
<dbReference type="AlphaFoldDB" id="A0AA38PQ13"/>
<organism evidence="1 2">
    <name type="scientific">Lentinula detonsa</name>
    <dbReference type="NCBI Taxonomy" id="2804962"/>
    <lineage>
        <taxon>Eukaryota</taxon>
        <taxon>Fungi</taxon>
        <taxon>Dikarya</taxon>
        <taxon>Basidiomycota</taxon>
        <taxon>Agaricomycotina</taxon>
        <taxon>Agaricomycetes</taxon>
        <taxon>Agaricomycetidae</taxon>
        <taxon>Agaricales</taxon>
        <taxon>Marasmiineae</taxon>
        <taxon>Omphalotaceae</taxon>
        <taxon>Lentinula</taxon>
    </lineage>
</organism>
<name>A0AA38PQ13_9AGAR</name>
<dbReference type="EMBL" id="MU802427">
    <property type="protein sequence ID" value="KAJ3979231.1"/>
    <property type="molecule type" value="Genomic_DNA"/>
</dbReference>
<accession>A0AA38PQ13</accession>
<evidence type="ECO:0000313" key="2">
    <source>
        <dbReference type="Proteomes" id="UP001163850"/>
    </source>
</evidence>
<protein>
    <submittedName>
        <fullName evidence="1">Uncharacterized protein</fullName>
    </submittedName>
</protein>
<sequence length="78" mass="8935">MLEHQHLLFQLVPVSWAHLGEGPNWDSSSTPTLNSGIPRILAHNSMVRTTMGHRVQVTHFIHKCKRRRRLLTMGTPCL</sequence>